<proteinExistence type="predicted"/>
<gene>
    <name evidence="1" type="primary">POC4_2</name>
    <name evidence="1" type="ORF">GRS66_011002</name>
</gene>
<dbReference type="Gene3D" id="3.30.230.100">
    <property type="match status" value="1"/>
</dbReference>
<name>A0A6C1EG71_SACPS</name>
<sequence>MGDSNKPIHFEFPKIFVMLVRTVAQTIESESGFLQPALDIIATIPTDTQSRKIPISLVVGCKQEDSLKSASSLACYYYAIPLAKSRHPNLKSGKDSVVGIPLLDTNDDRVRDMTRRLATIISEKFNRPCYVTWSSSPNEDSSVLVTSHLYILKKCLNLLKAELG</sequence>
<protein>
    <submittedName>
        <fullName evidence="1">Proteasome chaperone 4</fullName>
    </submittedName>
</protein>
<reference evidence="1 2" key="1">
    <citation type="journal article" date="2019" name="BMC Genomics">
        <title>Chromosome level assembly and comparative genome analysis confirm lager-brewing yeasts originated from a single hybridization.</title>
        <authorList>
            <person name="Salazar A.N."/>
            <person name="Gorter de Vries A.R."/>
            <person name="van den Broek M."/>
            <person name="Brouwers N."/>
            <person name="de la Torre Cortes P."/>
            <person name="Kuijpers N.G.A."/>
            <person name="Daran J.G."/>
            <person name="Abeel T."/>
        </authorList>
    </citation>
    <scope>NUCLEOTIDE SEQUENCE [LARGE SCALE GENOMIC DNA]</scope>
    <source>
        <strain evidence="1 2">CBS 1483</strain>
    </source>
</reference>
<organism evidence="1 2">
    <name type="scientific">Saccharomyces pastorianus</name>
    <name type="common">Lager yeast</name>
    <name type="synonym">Saccharomyces cerevisiae x Saccharomyces eubayanus</name>
    <dbReference type="NCBI Taxonomy" id="27292"/>
    <lineage>
        <taxon>Eukaryota</taxon>
        <taxon>Fungi</taxon>
        <taxon>Dikarya</taxon>
        <taxon>Ascomycota</taxon>
        <taxon>Saccharomycotina</taxon>
        <taxon>Saccharomycetes</taxon>
        <taxon>Saccharomycetales</taxon>
        <taxon>Saccharomycetaceae</taxon>
        <taxon>Saccharomyces</taxon>
    </lineage>
</organism>
<keyword evidence="2" id="KW-1185">Reference proteome</keyword>
<evidence type="ECO:0000313" key="2">
    <source>
        <dbReference type="Proteomes" id="UP000501346"/>
    </source>
</evidence>
<dbReference type="InterPro" id="IPR018854">
    <property type="entry name" value="Psome_chaperone_3/4"/>
</dbReference>
<dbReference type="Proteomes" id="UP000501346">
    <property type="component" value="Chromosome SeXVI"/>
</dbReference>
<evidence type="ECO:0000313" key="1">
    <source>
        <dbReference type="EMBL" id="QID88292.1"/>
    </source>
</evidence>
<keyword evidence="1" id="KW-0647">Proteasome</keyword>
<dbReference type="AlphaFoldDB" id="A0A6C1EG71"/>
<dbReference type="GO" id="GO:0000502">
    <property type="term" value="C:proteasome complex"/>
    <property type="evidence" value="ECO:0007669"/>
    <property type="project" value="UniProtKB-KW"/>
</dbReference>
<accession>A0A6C1EG71</accession>
<dbReference type="Pfam" id="PF10448">
    <property type="entry name" value="POC3_POC4"/>
    <property type="match status" value="1"/>
</dbReference>
<dbReference type="EMBL" id="CP049013">
    <property type="protein sequence ID" value="QID88292.1"/>
    <property type="molecule type" value="Genomic_DNA"/>
</dbReference>
<dbReference type="OrthoDB" id="4035555at2759"/>